<evidence type="ECO:0000313" key="1">
    <source>
        <dbReference type="EMBL" id="MFC7335947.1"/>
    </source>
</evidence>
<name>A0ABW2L0S7_9BACT</name>
<evidence type="ECO:0000313" key="2">
    <source>
        <dbReference type="Proteomes" id="UP001596472"/>
    </source>
</evidence>
<sequence length="217" mass="24255">MFSSIANAQRTCRILFVGDRKDAPQEVTLFDGKGFQKVELPTMNLSPVYEVAAGEVSLRLLKEQVESPELIPSGAPGAKLSESAGDFYLLVSNDPANKLLPLSMKVVDADFSRFRMGEMLWFNLTNNRIGGKLGDEKLDLKPNSRLISKAPTDKAGNFPVELYYQRPGDKDVWPLCETKWIHNPNGRVVMFVIPEEGVRVPRLMGVPDFRKQEKKGS</sequence>
<comment type="caution">
    <text evidence="1">The sequence shown here is derived from an EMBL/GenBank/DDBJ whole genome shotgun (WGS) entry which is preliminary data.</text>
</comment>
<gene>
    <name evidence="1" type="ORF">ACFQY0_02055</name>
</gene>
<dbReference type="RefSeq" id="WP_379708564.1">
    <property type="nucleotide sequence ID" value="NZ_JBHTBS010000001.1"/>
</dbReference>
<dbReference type="EMBL" id="JBHTBS010000001">
    <property type="protein sequence ID" value="MFC7335947.1"/>
    <property type="molecule type" value="Genomic_DNA"/>
</dbReference>
<proteinExistence type="predicted"/>
<keyword evidence="2" id="KW-1185">Reference proteome</keyword>
<protein>
    <submittedName>
        <fullName evidence="1">Uncharacterized protein</fullName>
    </submittedName>
</protein>
<dbReference type="Proteomes" id="UP001596472">
    <property type="component" value="Unassembled WGS sequence"/>
</dbReference>
<organism evidence="1 2">
    <name type="scientific">Haloferula chungangensis</name>
    <dbReference type="NCBI Taxonomy" id="1048331"/>
    <lineage>
        <taxon>Bacteria</taxon>
        <taxon>Pseudomonadati</taxon>
        <taxon>Verrucomicrobiota</taxon>
        <taxon>Verrucomicrobiia</taxon>
        <taxon>Verrucomicrobiales</taxon>
        <taxon>Verrucomicrobiaceae</taxon>
        <taxon>Haloferula</taxon>
    </lineage>
</organism>
<accession>A0ABW2L0S7</accession>
<reference evidence="2" key="1">
    <citation type="journal article" date="2019" name="Int. J. Syst. Evol. Microbiol.">
        <title>The Global Catalogue of Microorganisms (GCM) 10K type strain sequencing project: providing services to taxonomists for standard genome sequencing and annotation.</title>
        <authorList>
            <consortium name="The Broad Institute Genomics Platform"/>
            <consortium name="The Broad Institute Genome Sequencing Center for Infectious Disease"/>
            <person name="Wu L."/>
            <person name="Ma J."/>
        </authorList>
    </citation>
    <scope>NUCLEOTIDE SEQUENCE [LARGE SCALE GENOMIC DNA]</scope>
    <source>
        <strain evidence="2">CGMCC 4.1467</strain>
    </source>
</reference>